<reference evidence="6" key="1">
    <citation type="submission" date="2023-07" db="EMBL/GenBank/DDBJ databases">
        <authorList>
            <consortium name="AG Swart"/>
            <person name="Singh M."/>
            <person name="Singh A."/>
            <person name="Seah K."/>
            <person name="Emmerich C."/>
        </authorList>
    </citation>
    <scope>NUCLEOTIDE SEQUENCE</scope>
    <source>
        <strain evidence="6">DP1</strain>
    </source>
</reference>
<dbReference type="NCBIfam" id="TIGR02232">
    <property type="entry name" value="myxo_disulf_rpt"/>
    <property type="match status" value="11"/>
</dbReference>
<keyword evidence="7" id="KW-1185">Reference proteome</keyword>
<evidence type="ECO:0000256" key="2">
    <source>
        <dbReference type="ARBA" id="ARBA00022737"/>
    </source>
</evidence>
<accession>A0AAD1XSN3</accession>
<evidence type="ECO:0000313" key="6">
    <source>
        <dbReference type="EMBL" id="CAI2378132.1"/>
    </source>
</evidence>
<evidence type="ECO:0000256" key="4">
    <source>
        <dbReference type="SAM" id="Phobius"/>
    </source>
</evidence>
<keyword evidence="4" id="KW-0812">Transmembrane</keyword>
<gene>
    <name evidence="6" type="ORF">ECRASSUSDP1_LOCUS19527</name>
</gene>
<dbReference type="InterPro" id="IPR043543">
    <property type="entry name" value="PAPPA/PAPPA2"/>
</dbReference>
<name>A0AAD1XSN3_EUPCR</name>
<feature type="signal peptide" evidence="5">
    <location>
        <begin position="1"/>
        <end position="24"/>
    </location>
</feature>
<feature type="transmembrane region" description="Helical" evidence="4">
    <location>
        <begin position="887"/>
        <end position="906"/>
    </location>
</feature>
<dbReference type="GO" id="GO:0006508">
    <property type="term" value="P:proteolysis"/>
    <property type="evidence" value="ECO:0007669"/>
    <property type="project" value="TreeGrafter"/>
</dbReference>
<dbReference type="AlphaFoldDB" id="A0AAD1XSN3"/>
<feature type="transmembrane region" description="Helical" evidence="4">
    <location>
        <begin position="712"/>
        <end position="732"/>
    </location>
</feature>
<dbReference type="Pfam" id="PF13948">
    <property type="entry name" value="DUF4215"/>
    <property type="match status" value="9"/>
</dbReference>
<evidence type="ECO:0000256" key="1">
    <source>
        <dbReference type="ARBA" id="ARBA00022729"/>
    </source>
</evidence>
<evidence type="ECO:0000256" key="3">
    <source>
        <dbReference type="ARBA" id="ARBA00023157"/>
    </source>
</evidence>
<dbReference type="PANTHER" id="PTHR46130:SF3">
    <property type="entry name" value="CHROMOSOME UNDETERMINED SCAFFOLD_33, WHOLE GENOME SHOTGUN SEQUENCE"/>
    <property type="match status" value="1"/>
</dbReference>
<dbReference type="Proteomes" id="UP001295684">
    <property type="component" value="Unassembled WGS sequence"/>
</dbReference>
<feature type="transmembrane region" description="Helical" evidence="4">
    <location>
        <begin position="862"/>
        <end position="881"/>
    </location>
</feature>
<dbReference type="PANTHER" id="PTHR46130">
    <property type="entry name" value="LAMGL DOMAIN-CONTAINING PROTEIN"/>
    <property type="match status" value="1"/>
</dbReference>
<evidence type="ECO:0000256" key="5">
    <source>
        <dbReference type="SAM" id="SignalP"/>
    </source>
</evidence>
<feature type="transmembrane region" description="Helical" evidence="4">
    <location>
        <begin position="950"/>
        <end position="972"/>
    </location>
</feature>
<protein>
    <recommendedName>
        <fullName evidence="8">DUF4215 domain-containing protein</fullName>
    </recommendedName>
</protein>
<dbReference type="GO" id="GO:0007166">
    <property type="term" value="P:cell surface receptor signaling pathway"/>
    <property type="evidence" value="ECO:0007669"/>
    <property type="project" value="TreeGrafter"/>
</dbReference>
<dbReference type="EMBL" id="CAMPGE010019824">
    <property type="protein sequence ID" value="CAI2378132.1"/>
    <property type="molecule type" value="Genomic_DNA"/>
</dbReference>
<evidence type="ECO:0008006" key="8">
    <source>
        <dbReference type="Google" id="ProtNLM"/>
    </source>
</evidence>
<keyword evidence="4" id="KW-1133">Transmembrane helix</keyword>
<sequence>MKYIILELLFLTCVICATYPATSAVVGQEIDPSLNCHLYSEFKAACLSSELSTDEETCKCHEECEALCGLSQKCDYTNGVACCYEYGNGVVECQEGCDDGNLVDEDGCNSNMVIEAGFECEGDNPTTCDLKSNSLCPNGKTESEEECDDGNSTDGDGCSKNCKIESGYQCFGLTSSCNLICSNSVIDSQEQCDDGNTIDDDGCSSTCQVESGWECDTSVSPTTCNRICSNGKIDSGENCDDTNLSDSDGCSSTCQIESNYECSGVPSTCNLICSNSVIDSGEQCDDGGTQSGDGCDNNCQIEPGYECNDTPSNCNLICSNTVIDSGEQCDDGNIADGDGCSNTCLIEADYECSGAPSTCNLICSNGNNDVGEQCDDGNTSNGDGCSSSCQIESGYECDNEVTPNTCNLICTNGIIDSGEACDDQNIIDGDGCNHSCQVEAGWECLNQPSKCNLVCTNGRIDTGETCDDQNSIDGDGCDNACQVEPDWECFGEPSQCSLKCVNGKLDDSEQCDDNNLTGSDGCSALCKIETGYECTGEPSVCTPICGDGAILGTEQCDDANTINKDGCSDQCKQEDFHTCLGEPSVCNKTATPVFATSEAAAGTSFQAGIGSSVALGSVASMFLNIPTDGIWTLINALQILHYMPMLKLYFPQNILKMFSFTGMVNMENQMLSNIFLLHVDTNQINDKGPLDYRFENQGYESTSILLNSADSFAFLTLLTSYYVCVLILYFVMNCFQVGQWNKDKTSCITLKLWKFVSSVKEKLFVNTLFRILFEIFLDMFFCSVLNLAYLQYSSSMDIYSSGLSLVCILAMISFALVACALCLIRIFAPNKLTPCSDDIIMPHKSLDVLFENFNPEKKYAPLFHIIFLVQRMVLGAVIVLVRFSGMVQVVACAFMSLLKILFLLIIRPFTNPYLNFQEVYSEFVLMLTSLFFMHFKDISTEFAKTGPPMMTGYACILLLISILIVHYILMLIQVCSKFKKNSNKVRDDSVFAVSKNSVIRDFMSNKGTNEASSTSVVTRSNLPIHRMWIGSNNGIGSNINPQKEERKYSQDDLQVKEITISDLRNV</sequence>
<organism evidence="6 7">
    <name type="scientific">Euplotes crassus</name>
    <dbReference type="NCBI Taxonomy" id="5936"/>
    <lineage>
        <taxon>Eukaryota</taxon>
        <taxon>Sar</taxon>
        <taxon>Alveolata</taxon>
        <taxon>Ciliophora</taxon>
        <taxon>Intramacronucleata</taxon>
        <taxon>Spirotrichea</taxon>
        <taxon>Hypotrichia</taxon>
        <taxon>Euplotida</taxon>
        <taxon>Euplotidae</taxon>
        <taxon>Moneuplotes</taxon>
    </lineage>
</organism>
<keyword evidence="3" id="KW-1015">Disulfide bond</keyword>
<comment type="caution">
    <text evidence="6">The sequence shown here is derived from an EMBL/GenBank/DDBJ whole genome shotgun (WGS) entry which is preliminary data.</text>
</comment>
<evidence type="ECO:0000313" key="7">
    <source>
        <dbReference type="Proteomes" id="UP001295684"/>
    </source>
</evidence>
<keyword evidence="4" id="KW-0472">Membrane</keyword>
<keyword evidence="1 5" id="KW-0732">Signal</keyword>
<feature type="transmembrane region" description="Helical" evidence="4">
    <location>
        <begin position="771"/>
        <end position="792"/>
    </location>
</feature>
<proteinExistence type="predicted"/>
<feature type="chain" id="PRO_5042110684" description="DUF4215 domain-containing protein" evidence="5">
    <location>
        <begin position="25"/>
        <end position="1066"/>
    </location>
</feature>
<dbReference type="InterPro" id="IPR011936">
    <property type="entry name" value="Myxo_disulph_rpt"/>
</dbReference>
<dbReference type="GO" id="GO:0005615">
    <property type="term" value="C:extracellular space"/>
    <property type="evidence" value="ECO:0007669"/>
    <property type="project" value="TreeGrafter"/>
</dbReference>
<dbReference type="GO" id="GO:0004222">
    <property type="term" value="F:metalloendopeptidase activity"/>
    <property type="evidence" value="ECO:0007669"/>
    <property type="project" value="TreeGrafter"/>
</dbReference>
<feature type="transmembrane region" description="Helical" evidence="4">
    <location>
        <begin position="798"/>
        <end position="824"/>
    </location>
</feature>
<feature type="transmembrane region" description="Helical" evidence="4">
    <location>
        <begin position="918"/>
        <end position="935"/>
    </location>
</feature>
<keyword evidence="2" id="KW-0677">Repeat</keyword>